<evidence type="ECO:0000259" key="11">
    <source>
        <dbReference type="Pfam" id="PF08532"/>
    </source>
</evidence>
<dbReference type="Gene3D" id="3.20.20.80">
    <property type="entry name" value="Glycosidases"/>
    <property type="match status" value="1"/>
</dbReference>
<dbReference type="GO" id="GO:0004565">
    <property type="term" value="F:beta-galactosidase activity"/>
    <property type="evidence" value="ECO:0007669"/>
    <property type="project" value="UniProtKB-EC"/>
</dbReference>
<feature type="domain" description="Glycoside hydrolase family 42 N-terminal" evidence="10">
    <location>
        <begin position="29"/>
        <end position="399"/>
    </location>
</feature>
<gene>
    <name evidence="13" type="ORF">B0I08_11159</name>
</gene>
<evidence type="ECO:0000256" key="8">
    <source>
        <dbReference type="PIRSR" id="PIRSR001084-2"/>
    </source>
</evidence>
<keyword evidence="5 6" id="KW-0326">Glycosidase</keyword>
<dbReference type="InterPro" id="IPR017853">
    <property type="entry name" value="GH"/>
</dbReference>
<dbReference type="Proteomes" id="UP000237983">
    <property type="component" value="Unassembled WGS sequence"/>
</dbReference>
<dbReference type="InterPro" id="IPR013739">
    <property type="entry name" value="Beta_galactosidase_C"/>
</dbReference>
<dbReference type="Pfam" id="PF02449">
    <property type="entry name" value="Glyco_hydro_42"/>
    <property type="match status" value="1"/>
</dbReference>
<protein>
    <recommendedName>
        <fullName evidence="3 6">Beta-galactosidase</fullName>
        <shortName evidence="6">Beta-gal</shortName>
        <ecNumber evidence="3 6">3.2.1.23</ecNumber>
    </recommendedName>
</protein>
<feature type="active site" description="Nucleophile" evidence="7">
    <location>
        <position position="322"/>
    </location>
</feature>
<evidence type="ECO:0000313" key="13">
    <source>
        <dbReference type="EMBL" id="PRY65041.1"/>
    </source>
</evidence>
<dbReference type="SUPFAM" id="SSF51445">
    <property type="entry name" value="(Trans)glycosidases"/>
    <property type="match status" value="1"/>
</dbReference>
<feature type="binding site" evidence="8">
    <location>
        <position position="330"/>
    </location>
    <ligand>
        <name>substrate</name>
    </ligand>
</feature>
<dbReference type="GO" id="GO:0006012">
    <property type="term" value="P:galactose metabolic process"/>
    <property type="evidence" value="ECO:0007669"/>
    <property type="project" value="InterPro"/>
</dbReference>
<dbReference type="CDD" id="cd03143">
    <property type="entry name" value="A4_beta-galactosidase_middle_domain"/>
    <property type="match status" value="1"/>
</dbReference>
<dbReference type="SUPFAM" id="SSF52317">
    <property type="entry name" value="Class I glutamine amidotransferase-like"/>
    <property type="match status" value="1"/>
</dbReference>
<dbReference type="Pfam" id="PF08532">
    <property type="entry name" value="Glyco_hydro_42M"/>
    <property type="match status" value="1"/>
</dbReference>
<dbReference type="Gene3D" id="2.60.40.1180">
    <property type="entry name" value="Golgi alpha-mannosidase II"/>
    <property type="match status" value="1"/>
</dbReference>
<evidence type="ECO:0000256" key="4">
    <source>
        <dbReference type="ARBA" id="ARBA00022801"/>
    </source>
</evidence>
<evidence type="ECO:0000256" key="3">
    <source>
        <dbReference type="ARBA" id="ARBA00012756"/>
    </source>
</evidence>
<proteinExistence type="inferred from homology"/>
<feature type="domain" description="Beta-galactosidase C-terminal" evidence="12">
    <location>
        <begin position="622"/>
        <end position="676"/>
    </location>
</feature>
<sequence length="680" mass="74487">MSTQTLTAGVTAAEETTPFAHPGLAYGCDYNPEQWDKVVWEQDVELMREAGVDLVAINIFGWSQLEPSAGHYEFSDLDTIIEMLHAAGIRINLGTGTSSPPPWLTTLHPEILPEAEDGTTRFPGGRQAWCPSSPVFRAAALALVEAVAERYGRHPAVALWHVSNELGCHNALCYDADTDAAFRRWLENKYATIAALNAAWGTSFWSQRYSAWNEISTPKLTLSSRNPGQMLDFHRFSSDELLDYYRAEVAVLRRHSTAPVTTNFMVTAHIRNLDYWSWAPEVDIVANDHYLDHRLGDPTTELAFAADLTRGLAGGGRWLLMEQSTSAVNWQPLNLAKAPGQMTRNSLTHVARGAEAICFFQWRASPQGSEKFHSALLPHAGTDTVLWREVVELGRTLDRLDEIVGTTVVADTAIVFSWEAWWAGDGESRPSHSVTYLEQVHALYAALHELGVTVDIVAPDADLTGYQLVVVPALYLVTDADARNITDYVEHGGNLLVTFFSGIVDEDDRVRLGGYPGAFREALGIVVEEFAPLRDGQIVRLDNGASGTLWSERLRTTGAETLASYLDGPLPGVPALTKNRHGAGTAWYAATALAPDSLRNLLRDVSGDSGVTALGPESDGSVEVIRRAAPDRSYLFVINHGAVDVELAARGHELVTDTRVDQIIRVPAGAVRVLREDTDQ</sequence>
<accession>A0A2T0V4E9</accession>
<dbReference type="PANTHER" id="PTHR36447:SF1">
    <property type="entry name" value="BETA-GALACTOSIDASE GANA"/>
    <property type="match status" value="1"/>
</dbReference>
<keyword evidence="14" id="KW-1185">Reference proteome</keyword>
<feature type="binding site" evidence="9">
    <location>
        <position position="130"/>
    </location>
    <ligand>
        <name>Zn(2+)</name>
        <dbReference type="ChEBI" id="CHEBI:29105"/>
    </ligand>
</feature>
<reference evidence="13 14" key="1">
    <citation type="submission" date="2018-03" db="EMBL/GenBank/DDBJ databases">
        <title>Genomic Encyclopedia of Type Strains, Phase III (KMG-III): the genomes of soil and plant-associated and newly described type strains.</title>
        <authorList>
            <person name="Whitman W."/>
        </authorList>
    </citation>
    <scope>NUCLEOTIDE SEQUENCE [LARGE SCALE GENOMIC DNA]</scope>
    <source>
        <strain evidence="13 14">CGMCC 1.12484</strain>
    </source>
</reference>
<feature type="binding site" evidence="9">
    <location>
        <position position="173"/>
    </location>
    <ligand>
        <name>Zn(2+)</name>
        <dbReference type="ChEBI" id="CHEBI:29105"/>
    </ligand>
</feature>
<dbReference type="GO" id="GO:0046872">
    <property type="term" value="F:metal ion binding"/>
    <property type="evidence" value="ECO:0007669"/>
    <property type="project" value="UniProtKB-KW"/>
</dbReference>
<evidence type="ECO:0000256" key="1">
    <source>
        <dbReference type="ARBA" id="ARBA00001412"/>
    </source>
</evidence>
<feature type="active site" description="Proton donor" evidence="7">
    <location>
        <position position="165"/>
    </location>
</feature>
<dbReference type="EC" id="3.2.1.23" evidence="3 6"/>
<evidence type="ECO:0000313" key="14">
    <source>
        <dbReference type="Proteomes" id="UP000237983"/>
    </source>
</evidence>
<dbReference type="InterPro" id="IPR013780">
    <property type="entry name" value="Glyco_hydro_b"/>
</dbReference>
<dbReference type="PANTHER" id="PTHR36447">
    <property type="entry name" value="BETA-GALACTOSIDASE GANA"/>
    <property type="match status" value="1"/>
</dbReference>
<keyword evidence="9" id="KW-0862">Zinc</keyword>
<dbReference type="InterPro" id="IPR029062">
    <property type="entry name" value="Class_I_gatase-like"/>
</dbReference>
<dbReference type="Gene3D" id="3.40.50.880">
    <property type="match status" value="1"/>
</dbReference>
<organism evidence="13 14">
    <name type="scientific">Glaciihabitans tibetensis</name>
    <dbReference type="NCBI Taxonomy" id="1266600"/>
    <lineage>
        <taxon>Bacteria</taxon>
        <taxon>Bacillati</taxon>
        <taxon>Actinomycetota</taxon>
        <taxon>Actinomycetes</taxon>
        <taxon>Micrococcales</taxon>
        <taxon>Microbacteriaceae</taxon>
        <taxon>Glaciihabitans</taxon>
    </lineage>
</organism>
<comment type="caution">
    <text evidence="13">The sequence shown here is derived from an EMBL/GenBank/DDBJ whole genome shotgun (WGS) entry which is preliminary data.</text>
</comment>
<dbReference type="GO" id="GO:0009341">
    <property type="term" value="C:beta-galactosidase complex"/>
    <property type="evidence" value="ECO:0007669"/>
    <property type="project" value="InterPro"/>
</dbReference>
<dbReference type="RefSeq" id="WP_106214874.1">
    <property type="nucleotide sequence ID" value="NZ_PVTL01000011.1"/>
</dbReference>
<feature type="binding site" evidence="8">
    <location>
        <position position="164"/>
    </location>
    <ligand>
        <name>substrate</name>
    </ligand>
</feature>
<dbReference type="InterPro" id="IPR013529">
    <property type="entry name" value="Glyco_hydro_42_N"/>
</dbReference>
<comment type="similarity">
    <text evidence="2 6">Belongs to the glycosyl hydrolase 42 family.</text>
</comment>
<name>A0A2T0V4E9_9MICO</name>
<dbReference type="InterPro" id="IPR003476">
    <property type="entry name" value="Glyco_hydro_42"/>
</dbReference>
<evidence type="ECO:0000256" key="9">
    <source>
        <dbReference type="PIRSR" id="PIRSR001084-3"/>
    </source>
</evidence>
<feature type="domain" description="Beta-galactosidase trimerisation" evidence="11">
    <location>
        <begin position="410"/>
        <end position="610"/>
    </location>
</feature>
<dbReference type="PIRSF" id="PIRSF001084">
    <property type="entry name" value="B-galactosidase"/>
    <property type="match status" value="1"/>
</dbReference>
<evidence type="ECO:0000256" key="6">
    <source>
        <dbReference type="PIRNR" id="PIRNR001084"/>
    </source>
</evidence>
<keyword evidence="9" id="KW-0479">Metal-binding</keyword>
<dbReference type="Pfam" id="PF08533">
    <property type="entry name" value="Glyco_hydro_42C"/>
    <property type="match status" value="1"/>
</dbReference>
<evidence type="ECO:0000256" key="7">
    <source>
        <dbReference type="PIRSR" id="PIRSR001084-1"/>
    </source>
</evidence>
<keyword evidence="4 6" id="KW-0378">Hydrolase</keyword>
<dbReference type="AlphaFoldDB" id="A0A2T0V4E9"/>
<dbReference type="InterPro" id="IPR013738">
    <property type="entry name" value="Beta_galactosidase_Trimer"/>
</dbReference>
<feature type="binding site" evidence="8">
    <location>
        <position position="126"/>
    </location>
    <ligand>
        <name>substrate</name>
    </ligand>
</feature>
<dbReference type="EMBL" id="PVTL01000011">
    <property type="protein sequence ID" value="PRY65041.1"/>
    <property type="molecule type" value="Genomic_DNA"/>
</dbReference>
<dbReference type="OrthoDB" id="9800974at2"/>
<evidence type="ECO:0000256" key="5">
    <source>
        <dbReference type="ARBA" id="ARBA00023295"/>
    </source>
</evidence>
<evidence type="ECO:0000259" key="10">
    <source>
        <dbReference type="Pfam" id="PF02449"/>
    </source>
</evidence>
<evidence type="ECO:0000256" key="2">
    <source>
        <dbReference type="ARBA" id="ARBA00005940"/>
    </source>
</evidence>
<comment type="catalytic activity">
    <reaction evidence="1 6">
        <text>Hydrolysis of terminal non-reducing beta-D-galactose residues in beta-D-galactosides.</text>
        <dbReference type="EC" id="3.2.1.23"/>
    </reaction>
</comment>
<evidence type="ECO:0000259" key="12">
    <source>
        <dbReference type="Pfam" id="PF08533"/>
    </source>
</evidence>